<evidence type="ECO:0000256" key="6">
    <source>
        <dbReference type="ARBA" id="ARBA00023242"/>
    </source>
</evidence>
<feature type="domain" description="C2H2-type" evidence="8">
    <location>
        <begin position="154"/>
        <end position="182"/>
    </location>
</feature>
<dbReference type="Proteomes" id="UP000183832">
    <property type="component" value="Unassembled WGS sequence"/>
</dbReference>
<dbReference type="AlphaFoldDB" id="A0A1J1I7N1"/>
<dbReference type="InterPro" id="IPR013087">
    <property type="entry name" value="Znf_C2H2_type"/>
</dbReference>
<keyword evidence="10" id="KW-1185">Reference proteome</keyword>
<dbReference type="GO" id="GO:0000981">
    <property type="term" value="F:DNA-binding transcription factor activity, RNA polymerase II-specific"/>
    <property type="evidence" value="ECO:0007669"/>
    <property type="project" value="TreeGrafter"/>
</dbReference>
<keyword evidence="4 7" id="KW-0863">Zinc-finger</keyword>
<dbReference type="InterPro" id="IPR012934">
    <property type="entry name" value="Znf_AD"/>
</dbReference>
<dbReference type="PANTHER" id="PTHR24394:SF29">
    <property type="entry name" value="MYONEURIN"/>
    <property type="match status" value="1"/>
</dbReference>
<evidence type="ECO:0000313" key="9">
    <source>
        <dbReference type="EMBL" id="CRK96195.1"/>
    </source>
</evidence>
<dbReference type="EMBL" id="CVRI01000043">
    <property type="protein sequence ID" value="CRK96195.1"/>
    <property type="molecule type" value="Genomic_DNA"/>
</dbReference>
<feature type="domain" description="C2H2-type" evidence="8">
    <location>
        <begin position="324"/>
        <end position="351"/>
    </location>
</feature>
<dbReference type="InterPro" id="IPR036236">
    <property type="entry name" value="Znf_C2H2_sf"/>
</dbReference>
<proteinExistence type="predicted"/>
<evidence type="ECO:0000256" key="3">
    <source>
        <dbReference type="ARBA" id="ARBA00022737"/>
    </source>
</evidence>
<dbReference type="PROSITE" id="PS50157">
    <property type="entry name" value="ZINC_FINGER_C2H2_2"/>
    <property type="match status" value="7"/>
</dbReference>
<evidence type="ECO:0000313" key="10">
    <source>
        <dbReference type="Proteomes" id="UP000183832"/>
    </source>
</evidence>
<dbReference type="Gene3D" id="3.30.160.60">
    <property type="entry name" value="Classic Zinc Finger"/>
    <property type="match status" value="5"/>
</dbReference>
<dbReference type="GO" id="GO:0008270">
    <property type="term" value="F:zinc ion binding"/>
    <property type="evidence" value="ECO:0007669"/>
    <property type="project" value="UniProtKB-KW"/>
</dbReference>
<evidence type="ECO:0000256" key="4">
    <source>
        <dbReference type="ARBA" id="ARBA00022771"/>
    </source>
</evidence>
<evidence type="ECO:0000256" key="2">
    <source>
        <dbReference type="ARBA" id="ARBA00022723"/>
    </source>
</evidence>
<dbReference type="OrthoDB" id="6077919at2759"/>
<reference evidence="9 10" key="1">
    <citation type="submission" date="2015-04" db="EMBL/GenBank/DDBJ databases">
        <authorList>
            <person name="Syromyatnikov M.Y."/>
            <person name="Popov V.N."/>
        </authorList>
    </citation>
    <scope>NUCLEOTIDE SEQUENCE [LARGE SCALE GENOMIC DNA]</scope>
</reference>
<dbReference type="PROSITE" id="PS00028">
    <property type="entry name" value="ZINC_FINGER_C2H2_1"/>
    <property type="match status" value="7"/>
</dbReference>
<feature type="domain" description="C2H2-type" evidence="8">
    <location>
        <begin position="211"/>
        <end position="238"/>
    </location>
</feature>
<protein>
    <submittedName>
        <fullName evidence="9">CLUMA_CG009624, isoform A</fullName>
    </submittedName>
</protein>
<evidence type="ECO:0000256" key="7">
    <source>
        <dbReference type="PROSITE-ProRule" id="PRU00042"/>
    </source>
</evidence>
<dbReference type="STRING" id="568069.A0A1J1I7N1"/>
<feature type="domain" description="C2H2-type" evidence="8">
    <location>
        <begin position="352"/>
        <end position="380"/>
    </location>
</feature>
<gene>
    <name evidence="9" type="ORF">CLUMA_CG009624</name>
</gene>
<accession>A0A1J1I7N1</accession>
<dbReference type="GO" id="GO:0005634">
    <property type="term" value="C:nucleus"/>
    <property type="evidence" value="ECO:0007669"/>
    <property type="project" value="UniProtKB-SubCell"/>
</dbReference>
<evidence type="ECO:0000259" key="8">
    <source>
        <dbReference type="PROSITE" id="PS50157"/>
    </source>
</evidence>
<sequence>MESESNCRFCMKIFQDDDKQIVINPFIKAQFFWITHKELNVDLYSQYICEYCFNTIKEFAEFRDVLIKNQNCLENSFIFVEENVDLKNSTWNNTQDYNTIIEVLNEVNDEDKNSHSETEILMDKFLDENSHKSQEHSQKNRFLADSKINLNGTKLCSECGKVYKSYSSYHRHFERIHLQVKNFECDYCSYRCYTRDHMEIHVKSHLKIKTHYCELCGKAFGNGSILRQHFLTHQNKRPYTCEKFDCNFSFKSIYALRRHQKTHSLGKRKYECEVCSSKFNDKWHLERHKQTHENAEISCEKCGKFFKNVYRLEAHQAYHNPPQYQCESCSKEFFTRSTLISHLRTHSDKKNYDCCSCDKSYYNKSHLTRHIKKEHSTKLNQSQCKRKRIKS</sequence>
<keyword evidence="3" id="KW-0677">Repeat</keyword>
<organism evidence="9 10">
    <name type="scientific">Clunio marinus</name>
    <dbReference type="NCBI Taxonomy" id="568069"/>
    <lineage>
        <taxon>Eukaryota</taxon>
        <taxon>Metazoa</taxon>
        <taxon>Ecdysozoa</taxon>
        <taxon>Arthropoda</taxon>
        <taxon>Hexapoda</taxon>
        <taxon>Insecta</taxon>
        <taxon>Pterygota</taxon>
        <taxon>Neoptera</taxon>
        <taxon>Endopterygota</taxon>
        <taxon>Diptera</taxon>
        <taxon>Nematocera</taxon>
        <taxon>Chironomoidea</taxon>
        <taxon>Chironomidae</taxon>
        <taxon>Clunio</taxon>
    </lineage>
</organism>
<keyword evidence="2" id="KW-0479">Metal-binding</keyword>
<dbReference type="SMART" id="SM00868">
    <property type="entry name" value="zf-AD"/>
    <property type="match status" value="1"/>
</dbReference>
<evidence type="ECO:0000256" key="5">
    <source>
        <dbReference type="ARBA" id="ARBA00022833"/>
    </source>
</evidence>
<evidence type="ECO:0000256" key="1">
    <source>
        <dbReference type="ARBA" id="ARBA00004123"/>
    </source>
</evidence>
<keyword evidence="6" id="KW-0539">Nucleus</keyword>
<dbReference type="SUPFAM" id="SSF57667">
    <property type="entry name" value="beta-beta-alpha zinc fingers"/>
    <property type="match status" value="4"/>
</dbReference>
<feature type="domain" description="C2H2-type" evidence="8">
    <location>
        <begin position="239"/>
        <end position="268"/>
    </location>
</feature>
<dbReference type="SMART" id="SM00355">
    <property type="entry name" value="ZnF_C2H2"/>
    <property type="match status" value="8"/>
</dbReference>
<dbReference type="Pfam" id="PF00096">
    <property type="entry name" value="zf-C2H2"/>
    <property type="match status" value="5"/>
</dbReference>
<keyword evidence="5" id="KW-0862">Zinc</keyword>
<feature type="domain" description="C2H2-type" evidence="8">
    <location>
        <begin position="297"/>
        <end position="324"/>
    </location>
</feature>
<feature type="domain" description="C2H2-type" evidence="8">
    <location>
        <begin position="270"/>
        <end position="297"/>
    </location>
</feature>
<dbReference type="PANTHER" id="PTHR24394">
    <property type="entry name" value="ZINC FINGER PROTEIN"/>
    <property type="match status" value="1"/>
</dbReference>
<name>A0A1J1I7N1_9DIPT</name>
<comment type="subcellular location">
    <subcellularLocation>
        <location evidence="1">Nucleus</location>
    </subcellularLocation>
</comment>